<proteinExistence type="predicted"/>
<dbReference type="InterPro" id="IPR038765">
    <property type="entry name" value="Papain-like_cys_pep_sf"/>
</dbReference>
<dbReference type="RefSeq" id="WP_206562463.1">
    <property type="nucleotide sequence ID" value="NZ_JAFKCZ010000022.1"/>
</dbReference>
<evidence type="ECO:0000256" key="1">
    <source>
        <dbReference type="PROSITE-ProRule" id="PRU00339"/>
    </source>
</evidence>
<dbReference type="PANTHER" id="PTHR12558:SF13">
    <property type="entry name" value="CELL DIVISION CYCLE PROTEIN 27 HOMOLOG"/>
    <property type="match status" value="1"/>
</dbReference>
<evidence type="ECO:0000259" key="3">
    <source>
        <dbReference type="Pfam" id="PF01841"/>
    </source>
</evidence>
<dbReference type="InterPro" id="IPR002931">
    <property type="entry name" value="Transglutaminase-like"/>
</dbReference>
<dbReference type="PROSITE" id="PS50005">
    <property type="entry name" value="TPR"/>
    <property type="match status" value="2"/>
</dbReference>
<evidence type="ECO:0000313" key="4">
    <source>
        <dbReference type="EMBL" id="MBN7799014.1"/>
    </source>
</evidence>
<feature type="repeat" description="TPR" evidence="1">
    <location>
        <begin position="230"/>
        <end position="263"/>
    </location>
</feature>
<evidence type="ECO:0000313" key="5">
    <source>
        <dbReference type="Proteomes" id="UP000664303"/>
    </source>
</evidence>
<dbReference type="PANTHER" id="PTHR12558">
    <property type="entry name" value="CELL DIVISION CYCLE 16,23,27"/>
    <property type="match status" value="1"/>
</dbReference>
<feature type="chain" id="PRO_5037396741" evidence="2">
    <location>
        <begin position="22"/>
        <end position="380"/>
    </location>
</feature>
<accession>A0A939DJ19</accession>
<reference evidence="4" key="1">
    <citation type="submission" date="2021-02" db="EMBL/GenBank/DDBJ databases">
        <title>PHA producing bacteria isolated from coastal sediment in Guangdong, Shenzhen.</title>
        <authorList>
            <person name="Zheng W."/>
            <person name="Yu S."/>
            <person name="Huang Y."/>
        </authorList>
    </citation>
    <scope>NUCLEOTIDE SEQUENCE</scope>
    <source>
        <strain evidence="4">TN14-10</strain>
    </source>
</reference>
<keyword evidence="5" id="KW-1185">Reference proteome</keyword>
<organism evidence="4 5">
    <name type="scientific">Parahaliea mediterranea</name>
    <dbReference type="NCBI Taxonomy" id="651086"/>
    <lineage>
        <taxon>Bacteria</taxon>
        <taxon>Pseudomonadati</taxon>
        <taxon>Pseudomonadota</taxon>
        <taxon>Gammaproteobacteria</taxon>
        <taxon>Cellvibrionales</taxon>
        <taxon>Halieaceae</taxon>
        <taxon>Parahaliea</taxon>
    </lineage>
</organism>
<dbReference type="SUPFAM" id="SSF54001">
    <property type="entry name" value="Cysteine proteinases"/>
    <property type="match status" value="1"/>
</dbReference>
<keyword evidence="1" id="KW-0802">TPR repeat</keyword>
<feature type="domain" description="Transglutaminase-like" evidence="3">
    <location>
        <begin position="98"/>
        <end position="135"/>
    </location>
</feature>
<feature type="signal peptide" evidence="2">
    <location>
        <begin position="1"/>
        <end position="21"/>
    </location>
</feature>
<feature type="repeat" description="TPR" evidence="1">
    <location>
        <begin position="331"/>
        <end position="364"/>
    </location>
</feature>
<evidence type="ECO:0000256" key="2">
    <source>
        <dbReference type="SAM" id="SignalP"/>
    </source>
</evidence>
<dbReference type="Gene3D" id="1.25.40.10">
    <property type="entry name" value="Tetratricopeptide repeat domain"/>
    <property type="match status" value="2"/>
</dbReference>
<keyword evidence="2" id="KW-0732">Signal</keyword>
<dbReference type="EMBL" id="JAFKCZ010000022">
    <property type="protein sequence ID" value="MBN7799014.1"/>
    <property type="molecule type" value="Genomic_DNA"/>
</dbReference>
<dbReference type="SUPFAM" id="SSF48452">
    <property type="entry name" value="TPR-like"/>
    <property type="match status" value="1"/>
</dbReference>
<dbReference type="Proteomes" id="UP000664303">
    <property type="component" value="Unassembled WGS sequence"/>
</dbReference>
<dbReference type="Pfam" id="PF13181">
    <property type="entry name" value="TPR_8"/>
    <property type="match status" value="1"/>
</dbReference>
<dbReference type="SMART" id="SM00028">
    <property type="entry name" value="TPR"/>
    <property type="match status" value="4"/>
</dbReference>
<sequence length="380" mass="42737">MMTGNVSRALLVLLLTPLLFACATHPPVERSIGVSEAQLLDGARLGVGPDQHVESVSLIAVNDDMRAFLREHVPDDAGDLRKVELILGAILQDGLQLSYNNFKTYTAQEAFYSREGNCMSFTSLFVALAREAGVDVVFQEVEVPPTWSERGESWLYNLHINAVVDIPGGQQVVDFSLENYSSEYRRQPLGDAEALARYHSNMGVHWMSEGDPRQAFLHLKRSLELSDQRGFVWSNLGTLYRRGGDLEAAEAAYLKAVALDNEPSANSNLARLYRQLGQAELAAYYKNRVQMFRRKNPYYLFHLAEEAYARADYDEAATLLRTAIRRDGKEHQFHRLLGLVYTREGDLGAARRSFERAVALAEGREKENYNHKLELLAGAH</sequence>
<dbReference type="Pfam" id="PF01841">
    <property type="entry name" value="Transglut_core"/>
    <property type="match status" value="1"/>
</dbReference>
<protein>
    <submittedName>
        <fullName evidence="4">Tetratricopeptide repeat protein</fullName>
    </submittedName>
</protein>
<gene>
    <name evidence="4" type="ORF">JYP50_20625</name>
</gene>
<name>A0A939DJ19_9GAMM</name>
<dbReference type="AlphaFoldDB" id="A0A939DJ19"/>
<dbReference type="Pfam" id="PF13432">
    <property type="entry name" value="TPR_16"/>
    <property type="match status" value="1"/>
</dbReference>
<dbReference type="InterPro" id="IPR011990">
    <property type="entry name" value="TPR-like_helical_dom_sf"/>
</dbReference>
<comment type="caution">
    <text evidence="4">The sequence shown here is derived from an EMBL/GenBank/DDBJ whole genome shotgun (WGS) entry which is preliminary data.</text>
</comment>
<dbReference type="InterPro" id="IPR019734">
    <property type="entry name" value="TPR_rpt"/>
</dbReference>